<dbReference type="InterPro" id="IPR050553">
    <property type="entry name" value="Thioredoxin_ResA/DsbE_sf"/>
</dbReference>
<dbReference type="Proteomes" id="UP000778797">
    <property type="component" value="Unassembled WGS sequence"/>
</dbReference>
<dbReference type="InterPro" id="IPR036249">
    <property type="entry name" value="Thioredoxin-like_sf"/>
</dbReference>
<name>A0ABS8EKU8_9FLAO</name>
<accession>A0ABS8EKU8</accession>
<dbReference type="Pfam" id="PF00578">
    <property type="entry name" value="AhpC-TSA"/>
    <property type="match status" value="1"/>
</dbReference>
<reference evidence="3" key="1">
    <citation type="submission" date="2021-03" db="EMBL/GenBank/DDBJ databases">
        <authorList>
            <person name="Ping X."/>
        </authorList>
    </citation>
    <scope>NUCLEOTIDE SEQUENCE</scope>
    <source>
        <strain evidence="3">E313</strain>
    </source>
</reference>
<dbReference type="SUPFAM" id="SSF52833">
    <property type="entry name" value="Thioredoxin-like"/>
    <property type="match status" value="1"/>
</dbReference>
<evidence type="ECO:0000256" key="1">
    <source>
        <dbReference type="SAM" id="SignalP"/>
    </source>
</evidence>
<dbReference type="PANTHER" id="PTHR42852">
    <property type="entry name" value="THIOL:DISULFIDE INTERCHANGE PROTEIN DSBE"/>
    <property type="match status" value="1"/>
</dbReference>
<dbReference type="EMBL" id="JAFMPT010000004">
    <property type="protein sequence ID" value="MCC1483839.1"/>
    <property type="molecule type" value="Genomic_DNA"/>
</dbReference>
<reference evidence="3" key="2">
    <citation type="submission" date="2021-10" db="EMBL/GenBank/DDBJ databases">
        <title>Genome of Winogradskyella sp. E313.</title>
        <authorList>
            <person name="Zhou Y."/>
        </authorList>
    </citation>
    <scope>NUCLEOTIDE SEQUENCE</scope>
    <source>
        <strain evidence="3">E313</strain>
    </source>
</reference>
<dbReference type="InterPro" id="IPR013766">
    <property type="entry name" value="Thioredoxin_domain"/>
</dbReference>
<feature type="signal peptide" evidence="1">
    <location>
        <begin position="1"/>
        <end position="17"/>
    </location>
</feature>
<dbReference type="Gene3D" id="3.40.30.10">
    <property type="entry name" value="Glutaredoxin"/>
    <property type="match status" value="1"/>
</dbReference>
<feature type="domain" description="Thioredoxin" evidence="2">
    <location>
        <begin position="18"/>
        <end position="165"/>
    </location>
</feature>
<dbReference type="InterPro" id="IPR000866">
    <property type="entry name" value="AhpC/TSA"/>
</dbReference>
<dbReference type="PANTHER" id="PTHR42852:SF17">
    <property type="entry name" value="THIOREDOXIN-LIKE PROTEIN HI_1115"/>
    <property type="match status" value="1"/>
</dbReference>
<proteinExistence type="predicted"/>
<dbReference type="CDD" id="cd02966">
    <property type="entry name" value="TlpA_like_family"/>
    <property type="match status" value="1"/>
</dbReference>
<dbReference type="RefSeq" id="WP_227476287.1">
    <property type="nucleotide sequence ID" value="NZ_JAFMPT010000004.1"/>
</dbReference>
<keyword evidence="4" id="KW-1185">Reference proteome</keyword>
<feature type="chain" id="PRO_5045644650" evidence="1">
    <location>
        <begin position="18"/>
        <end position="190"/>
    </location>
</feature>
<evidence type="ECO:0000313" key="3">
    <source>
        <dbReference type="EMBL" id="MCC1483839.1"/>
    </source>
</evidence>
<evidence type="ECO:0000313" key="4">
    <source>
        <dbReference type="Proteomes" id="UP000778797"/>
    </source>
</evidence>
<evidence type="ECO:0000259" key="2">
    <source>
        <dbReference type="PROSITE" id="PS51352"/>
    </source>
</evidence>
<protein>
    <submittedName>
        <fullName evidence="3">TlpA family protein disulfide reductase</fullName>
    </submittedName>
</protein>
<dbReference type="PROSITE" id="PS51352">
    <property type="entry name" value="THIOREDOXIN_2"/>
    <property type="match status" value="1"/>
</dbReference>
<sequence>MKKIFAILMTVSITYFASSQSKTFPIASTLTTIDGETINSNTFKHDGPIIIDFWATYCKPCIIKYNTLKDKYAEWQKRTGVKIISISIDPASRVESAKKFVEAFEWPYEMYFDLDSELISKLNNGSKVVPLTLIYDKDFNLVHKSTGASVLYEGSAKKGVKHLYSGKKEITDFTVDLSKYFEIIDQIISK</sequence>
<keyword evidence="1" id="KW-0732">Signal</keyword>
<organism evidence="3 4">
    <name type="scientific">Winogradskyella immobilis</name>
    <dbReference type="NCBI Taxonomy" id="2816852"/>
    <lineage>
        <taxon>Bacteria</taxon>
        <taxon>Pseudomonadati</taxon>
        <taxon>Bacteroidota</taxon>
        <taxon>Flavobacteriia</taxon>
        <taxon>Flavobacteriales</taxon>
        <taxon>Flavobacteriaceae</taxon>
        <taxon>Winogradskyella</taxon>
    </lineage>
</organism>
<comment type="caution">
    <text evidence="3">The sequence shown here is derived from an EMBL/GenBank/DDBJ whole genome shotgun (WGS) entry which is preliminary data.</text>
</comment>
<gene>
    <name evidence="3" type="ORF">J1C55_04485</name>
</gene>